<evidence type="ECO:0000313" key="1">
    <source>
        <dbReference type="EMBL" id="ESP86876.1"/>
    </source>
</evidence>
<dbReference type="AlphaFoldDB" id="V4GNC1"/>
<evidence type="ECO:0000313" key="2">
    <source>
        <dbReference type="Proteomes" id="UP000017840"/>
    </source>
</evidence>
<dbReference type="Proteomes" id="UP000017840">
    <property type="component" value="Unassembled WGS sequence"/>
</dbReference>
<dbReference type="InterPro" id="IPR046739">
    <property type="entry name" value="DUF6789"/>
</dbReference>
<gene>
    <name evidence="1" type="ORF">K933_16482</name>
</gene>
<organism evidence="1 2">
    <name type="scientific">Candidatus Halobonum tyrrellensis G22</name>
    <dbReference type="NCBI Taxonomy" id="1324957"/>
    <lineage>
        <taxon>Archaea</taxon>
        <taxon>Methanobacteriati</taxon>
        <taxon>Methanobacteriota</taxon>
        <taxon>Stenosarchaea group</taxon>
        <taxon>Halobacteria</taxon>
        <taxon>Halobacteriales</taxon>
        <taxon>Haloferacaceae</taxon>
        <taxon>Candidatus Halobonum</taxon>
    </lineage>
</organism>
<dbReference type="RefSeq" id="WP_023395864.1">
    <property type="nucleotide sequence ID" value="NZ_ASGZ01000068.1"/>
</dbReference>
<keyword evidence="2" id="KW-1185">Reference proteome</keyword>
<dbReference type="eggNOG" id="arCOG06357">
    <property type="taxonomic scope" value="Archaea"/>
</dbReference>
<reference evidence="1 2" key="1">
    <citation type="journal article" date="2013" name="Genome Announc.">
        <title>Draft Genome Sequence of 'Candidatus Halobonum tyrrellensis' Strain G22, Isolated from the Hypersaline Waters of Lake Tyrrell, Australia.</title>
        <authorList>
            <person name="Ugalde J.A."/>
            <person name="Narasingarao P."/>
            <person name="Kuo S."/>
            <person name="Podell S."/>
            <person name="Allen E.E."/>
        </authorList>
    </citation>
    <scope>NUCLEOTIDE SEQUENCE [LARGE SCALE GENOMIC DNA]</scope>
    <source>
        <strain evidence="1 2">G22</strain>
    </source>
</reference>
<dbReference type="Pfam" id="PF20587">
    <property type="entry name" value="DUF6789"/>
    <property type="match status" value="1"/>
</dbReference>
<proteinExistence type="predicted"/>
<accession>V4GNC1</accession>
<sequence>MTRSPVGRLVGLVRRGVGDATGDRSTGDDAAAGETSGAFGAGRAALAGGVGGLLGTVGMTVYRLPVFHALPPTAEFWAQYVGGGDAEDHPVAGLLLHLLYGVAAGAAFGPAYAALVERLPGEPDATGMVGGAAYGAALSVFGERVLLEGLLDRELEREHALVFHAGHVVYGLTLGTWLGTRERRGDVYDRQSDGS</sequence>
<name>V4GNC1_9EURY</name>
<protein>
    <recommendedName>
        <fullName evidence="3">DUF1440 domain-containing protein</fullName>
    </recommendedName>
</protein>
<dbReference type="EMBL" id="ASGZ01000068">
    <property type="protein sequence ID" value="ESP86876.1"/>
    <property type="molecule type" value="Genomic_DNA"/>
</dbReference>
<dbReference type="OrthoDB" id="199052at2157"/>
<evidence type="ECO:0008006" key="3">
    <source>
        <dbReference type="Google" id="ProtNLM"/>
    </source>
</evidence>
<comment type="caution">
    <text evidence="1">The sequence shown here is derived from an EMBL/GenBank/DDBJ whole genome shotgun (WGS) entry which is preliminary data.</text>
</comment>